<dbReference type="AlphaFoldDB" id="A0AAN8CQ57"/>
<gene>
    <name evidence="1" type="ORF">CgunFtcFv8_016128</name>
</gene>
<keyword evidence="2" id="KW-1185">Reference proteome</keyword>
<dbReference type="Proteomes" id="UP001331515">
    <property type="component" value="Unassembled WGS sequence"/>
</dbReference>
<accession>A0AAN8CQ57</accession>
<name>A0AAN8CQ57_CHAGU</name>
<reference evidence="1 2" key="1">
    <citation type="journal article" date="2023" name="Mol. Biol. Evol.">
        <title>Genomics of Secondarily Temperate Adaptation in the Only Non-Antarctic Icefish.</title>
        <authorList>
            <person name="Rivera-Colon A.G."/>
            <person name="Rayamajhi N."/>
            <person name="Minhas B.F."/>
            <person name="Madrigal G."/>
            <person name="Bilyk K.T."/>
            <person name="Yoon V."/>
            <person name="Hune M."/>
            <person name="Gregory S."/>
            <person name="Cheng C.H.C."/>
            <person name="Catchen J.M."/>
        </authorList>
    </citation>
    <scope>NUCLEOTIDE SEQUENCE [LARGE SCALE GENOMIC DNA]</scope>
    <source>
        <tissue evidence="1">White muscle</tissue>
    </source>
</reference>
<comment type="caution">
    <text evidence="1">The sequence shown here is derived from an EMBL/GenBank/DDBJ whole genome shotgun (WGS) entry which is preliminary data.</text>
</comment>
<evidence type="ECO:0000313" key="1">
    <source>
        <dbReference type="EMBL" id="KAK5908036.1"/>
    </source>
</evidence>
<sequence>MKPSWLPLAELSSSPQKKRNLTEETWIRGIFAQLPLEEIINGVATRRIEIGTNGPTSGTQSFNPQLCKVKISVDQRR</sequence>
<dbReference type="EMBL" id="JAURVH010001529">
    <property type="protein sequence ID" value="KAK5908036.1"/>
    <property type="molecule type" value="Genomic_DNA"/>
</dbReference>
<proteinExistence type="predicted"/>
<organism evidence="1 2">
    <name type="scientific">Champsocephalus gunnari</name>
    <name type="common">Mackerel icefish</name>
    <dbReference type="NCBI Taxonomy" id="52237"/>
    <lineage>
        <taxon>Eukaryota</taxon>
        <taxon>Metazoa</taxon>
        <taxon>Chordata</taxon>
        <taxon>Craniata</taxon>
        <taxon>Vertebrata</taxon>
        <taxon>Euteleostomi</taxon>
        <taxon>Actinopterygii</taxon>
        <taxon>Neopterygii</taxon>
        <taxon>Teleostei</taxon>
        <taxon>Neoteleostei</taxon>
        <taxon>Acanthomorphata</taxon>
        <taxon>Eupercaria</taxon>
        <taxon>Perciformes</taxon>
        <taxon>Notothenioidei</taxon>
        <taxon>Channichthyidae</taxon>
        <taxon>Champsocephalus</taxon>
    </lineage>
</organism>
<protein>
    <submittedName>
        <fullName evidence="1">Uncharacterized protein</fullName>
    </submittedName>
</protein>
<evidence type="ECO:0000313" key="2">
    <source>
        <dbReference type="Proteomes" id="UP001331515"/>
    </source>
</evidence>